<protein>
    <recommendedName>
        <fullName evidence="3">Probable RuBisCO transcriptional regulator</fullName>
    </recommendedName>
</protein>
<evidence type="ECO:0000256" key="6">
    <source>
        <dbReference type="ARBA" id="ARBA00023163"/>
    </source>
</evidence>
<dbReference type="Gene3D" id="3.40.190.290">
    <property type="match status" value="1"/>
</dbReference>
<dbReference type="GO" id="GO:0003700">
    <property type="term" value="F:DNA-binding transcription factor activity"/>
    <property type="evidence" value="ECO:0007669"/>
    <property type="project" value="InterPro"/>
</dbReference>
<comment type="similarity">
    <text evidence="2">Belongs to the LysR transcriptional regulatory family.</text>
</comment>
<dbReference type="InterPro" id="IPR009097">
    <property type="entry name" value="Cyclic_Pdiesterase"/>
</dbReference>
<dbReference type="Gene3D" id="3.40.50.1110">
    <property type="entry name" value="SGNH hydrolase"/>
    <property type="match status" value="1"/>
</dbReference>
<dbReference type="AlphaFoldDB" id="A0A812ZGR9"/>
<comment type="function">
    <text evidence="1">Trans-acting transcriptional regulator of RuBisCO genes (rbcL and rbcS) expression.</text>
</comment>
<dbReference type="Pfam" id="PF13563">
    <property type="entry name" value="2_5_RNA_ligase2"/>
    <property type="match status" value="1"/>
</dbReference>
<evidence type="ECO:0000256" key="3">
    <source>
        <dbReference type="ARBA" id="ARBA00018907"/>
    </source>
</evidence>
<evidence type="ECO:0000313" key="11">
    <source>
        <dbReference type="Proteomes" id="UP000601435"/>
    </source>
</evidence>
<dbReference type="PROSITE" id="PS50931">
    <property type="entry name" value="HTH_LYSR"/>
    <property type="match status" value="1"/>
</dbReference>
<name>A0A812ZGR9_9DINO</name>
<dbReference type="GO" id="GO:0006351">
    <property type="term" value="P:DNA-templated transcription"/>
    <property type="evidence" value="ECO:0007669"/>
    <property type="project" value="TreeGrafter"/>
</dbReference>
<dbReference type="InterPro" id="IPR005119">
    <property type="entry name" value="LysR_subst-bd"/>
</dbReference>
<dbReference type="InterPro" id="IPR058163">
    <property type="entry name" value="LysR-type_TF_proteobact-type"/>
</dbReference>
<dbReference type="OrthoDB" id="10057859at2759"/>
<organism evidence="10 11">
    <name type="scientific">Symbiodinium necroappetens</name>
    <dbReference type="NCBI Taxonomy" id="1628268"/>
    <lineage>
        <taxon>Eukaryota</taxon>
        <taxon>Sar</taxon>
        <taxon>Alveolata</taxon>
        <taxon>Dinophyceae</taxon>
        <taxon>Suessiales</taxon>
        <taxon>Symbiodiniaceae</taxon>
        <taxon>Symbiodinium</taxon>
    </lineage>
</organism>
<keyword evidence="11" id="KW-1185">Reference proteome</keyword>
<keyword evidence="5" id="KW-0238">DNA-binding</keyword>
<evidence type="ECO:0000256" key="1">
    <source>
        <dbReference type="ARBA" id="ARBA00003782"/>
    </source>
</evidence>
<dbReference type="PANTHER" id="PTHR30537">
    <property type="entry name" value="HTH-TYPE TRANSCRIPTIONAL REGULATOR"/>
    <property type="match status" value="1"/>
</dbReference>
<evidence type="ECO:0000256" key="4">
    <source>
        <dbReference type="ARBA" id="ARBA00023015"/>
    </source>
</evidence>
<dbReference type="Pfam" id="PF03466">
    <property type="entry name" value="LysR_substrate"/>
    <property type="match status" value="1"/>
</dbReference>
<dbReference type="Proteomes" id="UP000601435">
    <property type="component" value="Unassembled WGS sequence"/>
</dbReference>
<sequence length="1052" mass="112558">MRLLATLVLLLPLLAPAARAAPLEILAFGDSLVHGYGLPAGEPFPAQLEARLKAAGYEEVSVLNAGNSGDTTAAGLARLDWALAEAPDAAIVVLGANDGLRGIEPSNTYANLDAILAELEARGIPVLLAGMLAPRNLGQDYAEEFDSVFPRLVERYDPVYYPFFLEGVATVPALNQADGIHPNAEGVAEIVERILPKVEALIERARADEAVPMPHAITVRSSDPSAAAIRALWRDAAAFEATPSMARLGYAPHVTLGVYATDEGGALADFVESVALPAGGLRLRFGKLSWFDGPPLVLWAAPDDDAELRRLHRALHARLDPAHCHAHYRPAAWLPHCTLAMAVGESRRDAALAFAARPRAPFEVLFDSVLCGDDPSRSAARAGLRLRRPQTGQLRLQLGDAGLQRRDQAFHLGRTEARRDVLRAVPVEGFDPDQQAALHPGAVVRQGERVQQGGVGRVDRLRAAQHLQAAPVRVVHEEQRDARVALQVAGADVLPVAAEVGEAQGAGVQHPHEAGGPAAVLQVGPAGLSDRRHVETVARLHEGGLDRPEEVVGRLGVRLQAGVGGAAAVLGLQALDGLGEGDLGVAVSHDSLPVRSAPAADVEVFVAVAESGGFAKAARALQLSPPAITRAVAGLEARLGVRLLNRTTRSLSLTEPGRRFLASARRLLGELEAAERDAAGEAAQPRGHLSVTASATFGRAALTPVVLAFLAAHPQVRVSALLVDRVVNLVEEGLDLAVRIGPLPDSSLIARRLGAVRRLLVASPGYLAAHGRPDTPADLARHSLIGFTGLMPNQRWHYQAASRPQQVAVVPRFEVNDALAALAAAEQGQGITLGLSYMLAEPIRAGRLVPVLEPFAPPPVPVHLVYPQSGLVAPKLRAFVDFAAPRLQADGRRRSAEIERQQVEDVDQPQQQRRAAAEIVGRAERRQRVERPGQQHGEGDRQQRQQRQQRQVQGRQRRRQGRGEEKRRPGERRQRPVQQRGGPPDPQPEQGEAGEPGGEGDGVDPHEVGQRGGRAGRPAQGEVEVEDLSAQQKAERDRRQRRHREGPQGRPA</sequence>
<dbReference type="CDD" id="cd08471">
    <property type="entry name" value="PBP2_CrgA_like_2"/>
    <property type="match status" value="1"/>
</dbReference>
<dbReference type="Pfam" id="PF13472">
    <property type="entry name" value="Lipase_GDSL_2"/>
    <property type="match status" value="1"/>
</dbReference>
<dbReference type="FunFam" id="1.10.10.10:FF:000001">
    <property type="entry name" value="LysR family transcriptional regulator"/>
    <property type="match status" value="1"/>
</dbReference>
<reference evidence="10" key="1">
    <citation type="submission" date="2021-02" db="EMBL/GenBank/DDBJ databases">
        <authorList>
            <person name="Dougan E. K."/>
            <person name="Rhodes N."/>
            <person name="Thang M."/>
            <person name="Chan C."/>
        </authorList>
    </citation>
    <scope>NUCLEOTIDE SEQUENCE</scope>
</reference>
<keyword evidence="8" id="KW-0732">Signal</keyword>
<keyword evidence="6" id="KW-0804">Transcription</keyword>
<dbReference type="SUPFAM" id="SSF55144">
    <property type="entry name" value="LigT-like"/>
    <property type="match status" value="1"/>
</dbReference>
<dbReference type="PANTHER" id="PTHR30537:SF5">
    <property type="entry name" value="HTH-TYPE TRANSCRIPTIONAL ACTIVATOR TTDR-RELATED"/>
    <property type="match status" value="1"/>
</dbReference>
<comment type="caution">
    <text evidence="10">The sequence shown here is derived from an EMBL/GenBank/DDBJ whole genome shotgun (WGS) entry which is preliminary data.</text>
</comment>
<dbReference type="EMBL" id="CAJNJA010047974">
    <property type="protein sequence ID" value="CAE7827921.1"/>
    <property type="molecule type" value="Genomic_DNA"/>
</dbReference>
<feature type="compositionally biased region" description="Low complexity" evidence="7">
    <location>
        <begin position="976"/>
        <end position="993"/>
    </location>
</feature>
<evidence type="ECO:0000259" key="9">
    <source>
        <dbReference type="PROSITE" id="PS50931"/>
    </source>
</evidence>
<feature type="compositionally biased region" description="Basic and acidic residues" evidence="7">
    <location>
        <begin position="961"/>
        <end position="974"/>
    </location>
</feature>
<accession>A0A812ZGR9</accession>
<evidence type="ECO:0000256" key="5">
    <source>
        <dbReference type="ARBA" id="ARBA00023125"/>
    </source>
</evidence>
<feature type="compositionally biased region" description="Basic and acidic residues" evidence="7">
    <location>
        <begin position="921"/>
        <end position="943"/>
    </location>
</feature>
<dbReference type="Pfam" id="PF00126">
    <property type="entry name" value="HTH_1"/>
    <property type="match status" value="1"/>
</dbReference>
<evidence type="ECO:0000256" key="7">
    <source>
        <dbReference type="SAM" id="MobiDB-lite"/>
    </source>
</evidence>
<dbReference type="SUPFAM" id="SSF52266">
    <property type="entry name" value="SGNH hydrolase"/>
    <property type="match status" value="1"/>
</dbReference>
<proteinExistence type="inferred from homology"/>
<dbReference type="SUPFAM" id="SSF53850">
    <property type="entry name" value="Periplasmic binding protein-like II"/>
    <property type="match status" value="1"/>
</dbReference>
<dbReference type="Gene3D" id="1.10.10.10">
    <property type="entry name" value="Winged helix-like DNA-binding domain superfamily/Winged helix DNA-binding domain"/>
    <property type="match status" value="1"/>
</dbReference>
<feature type="domain" description="HTH lysR-type" evidence="9">
    <location>
        <begin position="603"/>
        <end position="654"/>
    </location>
</feature>
<evidence type="ECO:0000313" key="10">
    <source>
        <dbReference type="EMBL" id="CAE7827921.1"/>
    </source>
</evidence>
<dbReference type="CDD" id="cd01822">
    <property type="entry name" value="Lysophospholipase_L1_like"/>
    <property type="match status" value="1"/>
</dbReference>
<dbReference type="SUPFAM" id="SSF46785">
    <property type="entry name" value="Winged helix' DNA-binding domain"/>
    <property type="match status" value="1"/>
</dbReference>
<dbReference type="Gene3D" id="3.90.1140.10">
    <property type="entry name" value="Cyclic phosphodiesterase"/>
    <property type="match status" value="1"/>
</dbReference>
<feature type="non-terminal residue" evidence="10">
    <location>
        <position position="1052"/>
    </location>
</feature>
<gene>
    <name evidence="10" type="primary">yafC</name>
    <name evidence="10" type="ORF">SNEC2469_LOCUS24725</name>
</gene>
<dbReference type="InterPro" id="IPR036390">
    <property type="entry name" value="WH_DNA-bd_sf"/>
</dbReference>
<dbReference type="GO" id="GO:0043565">
    <property type="term" value="F:sequence-specific DNA binding"/>
    <property type="evidence" value="ECO:0007669"/>
    <property type="project" value="TreeGrafter"/>
</dbReference>
<feature type="signal peptide" evidence="8">
    <location>
        <begin position="1"/>
        <end position="20"/>
    </location>
</feature>
<evidence type="ECO:0000256" key="8">
    <source>
        <dbReference type="SAM" id="SignalP"/>
    </source>
</evidence>
<dbReference type="InterPro" id="IPR000847">
    <property type="entry name" value="LysR_HTH_N"/>
</dbReference>
<feature type="compositionally biased region" description="Basic and acidic residues" evidence="7">
    <location>
        <begin position="893"/>
        <end position="903"/>
    </location>
</feature>
<feature type="chain" id="PRO_5032602464" description="Probable RuBisCO transcriptional regulator" evidence="8">
    <location>
        <begin position="21"/>
        <end position="1052"/>
    </location>
</feature>
<feature type="compositionally biased region" description="Low complexity" evidence="7">
    <location>
        <begin position="945"/>
        <end position="954"/>
    </location>
</feature>
<dbReference type="InterPro" id="IPR036388">
    <property type="entry name" value="WH-like_DNA-bd_sf"/>
</dbReference>
<evidence type="ECO:0000256" key="2">
    <source>
        <dbReference type="ARBA" id="ARBA00009437"/>
    </source>
</evidence>
<keyword evidence="4" id="KW-0805">Transcription regulation</keyword>
<feature type="region of interest" description="Disordered" evidence="7">
    <location>
        <begin position="893"/>
        <end position="1052"/>
    </location>
</feature>
<dbReference type="InterPro" id="IPR036514">
    <property type="entry name" value="SGNH_hydro_sf"/>
</dbReference>
<dbReference type="InterPro" id="IPR013830">
    <property type="entry name" value="SGNH_hydro"/>
</dbReference>